<proteinExistence type="predicted"/>
<dbReference type="Pfam" id="PF03747">
    <property type="entry name" value="ADP_ribosyl_GH"/>
    <property type="match status" value="1"/>
</dbReference>
<dbReference type="PANTHER" id="PTHR16222:SF28">
    <property type="entry name" value="ADP-RIBOSYLGLYCOHYDROLASE"/>
    <property type="match status" value="1"/>
</dbReference>
<evidence type="ECO:0008006" key="3">
    <source>
        <dbReference type="Google" id="ProtNLM"/>
    </source>
</evidence>
<evidence type="ECO:0000313" key="2">
    <source>
        <dbReference type="Proteomes" id="UP001470230"/>
    </source>
</evidence>
<dbReference type="Gene3D" id="1.10.4080.10">
    <property type="entry name" value="ADP-ribosylation/Crystallin J1"/>
    <property type="match status" value="1"/>
</dbReference>
<keyword evidence="2" id="KW-1185">Reference proteome</keyword>
<dbReference type="InterPro" id="IPR050792">
    <property type="entry name" value="ADP-ribosylglycohydrolase"/>
</dbReference>
<dbReference type="EMBL" id="JAPFFF010000003">
    <property type="protein sequence ID" value="KAK8895483.1"/>
    <property type="molecule type" value="Genomic_DNA"/>
</dbReference>
<dbReference type="Gene3D" id="3.80.10.10">
    <property type="entry name" value="Ribonuclease Inhibitor"/>
    <property type="match status" value="1"/>
</dbReference>
<sequence>MNFINLAYSKEEHSLDQFRECHVLDLFRTSVKELNIENFPNLKRLRASRSHLRSVVIIDCPNLEVIDVSYNSSLNSINLQNVPKLRSLNLRSTNIFSLDFSLPSLEYLDISNTKINIILPDSPNLLAFDNSGCIFNNFDLLPIANKYPKLQRLRSLTYVDRIFSNSYGIYHRIQLDLNKISEHPSLEHILCGPASVTCDSISQNTRLTTVCLEYPEFIQGTKEQLLSTFHAVVIDSVNTYNTYTVSKYPDYHPMEWEKAALLLFGPWGIPEPDLKPHITPPASFDKQDSLLLKNLQPSNMTMAEVSEKYDLKIAVDHMMGAIFGSALGDSLGMATEFTNTKYAHFALDIPLSFVWNTLPEWDHSDIFYQGTVTDDTEQAVMILRTLADCNGELNLSHFAQLMRIWAQNGIREHAQSHAFDVGGTTGAAVYGGNYIKDPLSTALRNTYRSRGNGSVMRTAPVGCYKFWDLNTVTKYALNFGCTTHYNDVCAVCTIVCSVLIAKNIQRYSDKSTSNPQKMTSEEIDDVIDNAFNIVSEELSSEFNVQSNKEEIMKYLKASDFETLELSGRQTGYVLRATGAAVLALRKGMNFEEAMTEVIRWAGDADSNGAVVGGIIGAVVGFSNISPDLLKYLFTANWEYVEFERMCKVMNIEVPPSPFLNLSYQ</sequence>
<dbReference type="InterPro" id="IPR032675">
    <property type="entry name" value="LRR_dom_sf"/>
</dbReference>
<accession>A0ABR2KWP9</accession>
<organism evidence="1 2">
    <name type="scientific">Tritrichomonas musculus</name>
    <dbReference type="NCBI Taxonomy" id="1915356"/>
    <lineage>
        <taxon>Eukaryota</taxon>
        <taxon>Metamonada</taxon>
        <taxon>Parabasalia</taxon>
        <taxon>Tritrichomonadida</taxon>
        <taxon>Tritrichomonadidae</taxon>
        <taxon>Tritrichomonas</taxon>
    </lineage>
</organism>
<dbReference type="Proteomes" id="UP001470230">
    <property type="component" value="Unassembled WGS sequence"/>
</dbReference>
<protein>
    <recommendedName>
        <fullName evidence="3">ADP-ribosylglycohydrolase</fullName>
    </recommendedName>
</protein>
<dbReference type="PANTHER" id="PTHR16222">
    <property type="entry name" value="ADP-RIBOSYLGLYCOHYDROLASE"/>
    <property type="match status" value="1"/>
</dbReference>
<evidence type="ECO:0000313" key="1">
    <source>
        <dbReference type="EMBL" id="KAK8895483.1"/>
    </source>
</evidence>
<dbReference type="SUPFAM" id="SSF101478">
    <property type="entry name" value="ADP-ribosylglycohydrolase"/>
    <property type="match status" value="1"/>
</dbReference>
<dbReference type="InterPro" id="IPR005502">
    <property type="entry name" value="Ribosyl_crysJ1"/>
</dbReference>
<dbReference type="SUPFAM" id="SSF52058">
    <property type="entry name" value="L domain-like"/>
    <property type="match status" value="1"/>
</dbReference>
<name>A0ABR2KWP9_9EUKA</name>
<gene>
    <name evidence="1" type="ORF">M9Y10_023949</name>
</gene>
<dbReference type="InterPro" id="IPR036705">
    <property type="entry name" value="Ribosyl_crysJ1_sf"/>
</dbReference>
<reference evidence="1 2" key="1">
    <citation type="submission" date="2024-04" db="EMBL/GenBank/DDBJ databases">
        <title>Tritrichomonas musculus Genome.</title>
        <authorList>
            <person name="Alves-Ferreira E."/>
            <person name="Grigg M."/>
            <person name="Lorenzi H."/>
            <person name="Galac M."/>
        </authorList>
    </citation>
    <scope>NUCLEOTIDE SEQUENCE [LARGE SCALE GENOMIC DNA]</scope>
    <source>
        <strain evidence="1 2">EAF2021</strain>
    </source>
</reference>
<comment type="caution">
    <text evidence="1">The sequence shown here is derived from an EMBL/GenBank/DDBJ whole genome shotgun (WGS) entry which is preliminary data.</text>
</comment>